<dbReference type="PANTHER" id="PTHR42970:SF1">
    <property type="entry name" value="PECTATE LYASE C-RELATED"/>
    <property type="match status" value="1"/>
</dbReference>
<feature type="region of interest" description="Disordered" evidence="3">
    <location>
        <begin position="403"/>
        <end position="438"/>
    </location>
</feature>
<feature type="signal peptide" evidence="4">
    <location>
        <begin position="1"/>
        <end position="32"/>
    </location>
</feature>
<organism evidence="5 6">
    <name type="scientific">Paracoccus fontiphilus</name>
    <dbReference type="NCBI Taxonomy" id="1815556"/>
    <lineage>
        <taxon>Bacteria</taxon>
        <taxon>Pseudomonadati</taxon>
        <taxon>Pseudomonadota</taxon>
        <taxon>Alphaproteobacteria</taxon>
        <taxon>Rhodobacterales</taxon>
        <taxon>Paracoccaceae</taxon>
        <taxon>Paracoccus</taxon>
    </lineage>
</organism>
<evidence type="ECO:0000256" key="4">
    <source>
        <dbReference type="SAM" id="SignalP"/>
    </source>
</evidence>
<feature type="region of interest" description="Disordered" evidence="3">
    <location>
        <begin position="351"/>
        <end position="379"/>
    </location>
</feature>
<dbReference type="Gene3D" id="2.160.20.10">
    <property type="entry name" value="Single-stranded right-handed beta-helix, Pectin lyase-like"/>
    <property type="match status" value="1"/>
</dbReference>
<keyword evidence="5" id="KW-0456">Lyase</keyword>
<gene>
    <name evidence="5" type="ORF">ACFOD7_12080</name>
</gene>
<dbReference type="InterPro" id="IPR012334">
    <property type="entry name" value="Pectin_lyas_fold"/>
</dbReference>
<protein>
    <submittedName>
        <fullName evidence="5">Polysaccharide lyase family 1 protein</fullName>
    </submittedName>
</protein>
<evidence type="ECO:0000313" key="6">
    <source>
        <dbReference type="Proteomes" id="UP001595557"/>
    </source>
</evidence>
<evidence type="ECO:0000313" key="5">
    <source>
        <dbReference type="EMBL" id="MFC3168786.1"/>
    </source>
</evidence>
<evidence type="ECO:0000256" key="3">
    <source>
        <dbReference type="SAM" id="MobiDB-lite"/>
    </source>
</evidence>
<dbReference type="InterPro" id="IPR011050">
    <property type="entry name" value="Pectin_lyase_fold/virulence"/>
</dbReference>
<dbReference type="GO" id="GO:0016829">
    <property type="term" value="F:lyase activity"/>
    <property type="evidence" value="ECO:0007669"/>
    <property type="project" value="UniProtKB-KW"/>
</dbReference>
<dbReference type="InterPro" id="IPR052063">
    <property type="entry name" value="Polysaccharide_Lyase_1"/>
</dbReference>
<dbReference type="Proteomes" id="UP001595557">
    <property type="component" value="Unassembled WGS sequence"/>
</dbReference>
<dbReference type="SUPFAM" id="SSF51126">
    <property type="entry name" value="Pectin lyase-like"/>
    <property type="match status" value="1"/>
</dbReference>
<accession>A0ABV7IKX8</accession>
<dbReference type="RefSeq" id="WP_207467439.1">
    <property type="nucleotide sequence ID" value="NZ_JAFNAW010000015.1"/>
</dbReference>
<reference evidence="6" key="1">
    <citation type="journal article" date="2019" name="Int. J. Syst. Evol. Microbiol.">
        <title>The Global Catalogue of Microorganisms (GCM) 10K type strain sequencing project: providing services to taxonomists for standard genome sequencing and annotation.</title>
        <authorList>
            <consortium name="The Broad Institute Genomics Platform"/>
            <consortium name="The Broad Institute Genome Sequencing Center for Infectious Disease"/>
            <person name="Wu L."/>
            <person name="Ma J."/>
        </authorList>
    </citation>
    <scope>NUCLEOTIDE SEQUENCE [LARGE SCALE GENOMIC DNA]</scope>
    <source>
        <strain evidence="6">KCTC 52239</strain>
    </source>
</reference>
<keyword evidence="2" id="KW-0325">Glycoprotein</keyword>
<dbReference type="PANTHER" id="PTHR42970">
    <property type="entry name" value="PECTATE LYASE C-RELATED"/>
    <property type="match status" value="1"/>
</dbReference>
<sequence>MVDLAALSDRPARLTAAGLCLLLGWAAGSAVAQDIAFPGAEGFGKGATGWRGGKLVEVTTLADKGRGSLRDCAEKTQGPRICVFRVNGTIELDSPIMVGSQVYVAGQTAPGSGIQIRLREADHSPLIVKEAQDVVIRFLKLRPGEGAGQGNTVDALTVEDASRVYLGNLSMAFAPDETFNVHVSGGVASDITLADSLLAFSLDNANHPDGAHSKGALVCSTEGKGYDCGRITLWRNIFAHHRDRMPDLKATDIGPVEVINNIFYDPISQFGEFYDLAGNARISYVGNLAMAGPSTVDPPPEAVQVFDWVPDHLISVIAEQNLSRYCKSGQPLAILSPSALIHEIRNGPPLSAPVMDPGRLPEELPRTTGDALPDRSHRDELDKTALRNLARCQGKVIDSVDQVEGWPDPVLRPAAPDGDGDGLPDPYETSNGLDPQKADDIWAINPASGLSQVETWLAGLAGDIEAPGQ</sequence>
<feature type="chain" id="PRO_5046870411" evidence="4">
    <location>
        <begin position="33"/>
        <end position="469"/>
    </location>
</feature>
<name>A0ABV7IKX8_9RHOB</name>
<keyword evidence="1" id="KW-0479">Metal-binding</keyword>
<evidence type="ECO:0000256" key="1">
    <source>
        <dbReference type="ARBA" id="ARBA00022723"/>
    </source>
</evidence>
<dbReference type="EMBL" id="JBHRTE010000048">
    <property type="protein sequence ID" value="MFC3168786.1"/>
    <property type="molecule type" value="Genomic_DNA"/>
</dbReference>
<keyword evidence="4" id="KW-0732">Signal</keyword>
<evidence type="ECO:0000256" key="2">
    <source>
        <dbReference type="ARBA" id="ARBA00023180"/>
    </source>
</evidence>
<comment type="caution">
    <text evidence="5">The sequence shown here is derived from an EMBL/GenBank/DDBJ whole genome shotgun (WGS) entry which is preliminary data.</text>
</comment>
<proteinExistence type="predicted"/>
<keyword evidence="6" id="KW-1185">Reference proteome</keyword>